<dbReference type="PROSITE" id="PS50914">
    <property type="entry name" value="BON"/>
    <property type="match status" value="1"/>
</dbReference>
<keyword evidence="1" id="KW-0175">Coiled coil</keyword>
<dbReference type="EMBL" id="CP138327">
    <property type="protein sequence ID" value="WXU00498.1"/>
    <property type="molecule type" value="Genomic_DNA"/>
</dbReference>
<reference evidence="4" key="1">
    <citation type="submission" date="2023-10" db="EMBL/GenBank/DDBJ databases">
        <title>The first scallop-associated chemosynthetic bacterial symbiont.</title>
        <authorList>
            <person name="Lin Y.-T."/>
            <person name="Sun J."/>
            <person name="Ip J.C.-H."/>
            <person name="He X."/>
            <person name="Gao Z.-M."/>
            <person name="Perez M."/>
            <person name="Xu T."/>
            <person name="Qian P.-Y."/>
            <person name="Qiu J.-W."/>
        </authorList>
    </citation>
    <scope>NUCLEOTIDE SEQUENCE</scope>
    <source>
        <strain evidence="4">Gill1</strain>
    </source>
</reference>
<dbReference type="InterPro" id="IPR051686">
    <property type="entry name" value="Lipoprotein_DolP"/>
</dbReference>
<feature type="signal peptide" evidence="2">
    <location>
        <begin position="1"/>
        <end position="25"/>
    </location>
</feature>
<feature type="coiled-coil region" evidence="1">
    <location>
        <begin position="196"/>
        <end position="229"/>
    </location>
</feature>
<evidence type="ECO:0000256" key="1">
    <source>
        <dbReference type="SAM" id="Coils"/>
    </source>
</evidence>
<name>A0AAU6PHK9_9GAMM</name>
<protein>
    <recommendedName>
        <fullName evidence="3">BON domain-containing protein</fullName>
    </recommendedName>
</protein>
<organism evidence="4">
    <name type="scientific">Catillopecten margaritatus gill symbiont</name>
    <dbReference type="NCBI Taxonomy" id="3083288"/>
    <lineage>
        <taxon>Bacteria</taxon>
        <taxon>Pseudomonadati</taxon>
        <taxon>Pseudomonadota</taxon>
        <taxon>Gammaproteobacteria</taxon>
        <taxon>sulfur-oxidizing symbionts</taxon>
    </lineage>
</organism>
<evidence type="ECO:0000313" key="4">
    <source>
        <dbReference type="EMBL" id="WXU00498.1"/>
    </source>
</evidence>
<evidence type="ECO:0000256" key="2">
    <source>
        <dbReference type="SAM" id="SignalP"/>
    </source>
</evidence>
<gene>
    <name evidence="4" type="ORF">Ctma_1221</name>
</gene>
<evidence type="ECO:0000259" key="3">
    <source>
        <dbReference type="PROSITE" id="PS50914"/>
    </source>
</evidence>
<keyword evidence="2" id="KW-0732">Signal</keyword>
<feature type="chain" id="PRO_5043896250" description="BON domain-containing protein" evidence="2">
    <location>
        <begin position="26"/>
        <end position="241"/>
    </location>
</feature>
<dbReference type="PANTHER" id="PTHR34606:SF4">
    <property type="entry name" value="OUTER MEMBRANE LIPOPROTEIN DOLP"/>
    <property type="match status" value="1"/>
</dbReference>
<proteinExistence type="predicted"/>
<sequence>MKKITLSLFIAASTLFLSGCLVSSAISTAIMVSNDRRTAGEVVDDKGIEFSLFAWTGEEKILENTHLNFLVYNKEVLVTGEVPTRTIRDHVIKQVPTKDFKIKRVINEIRIAKSSGLLSRTKDSAITLKTKLAFQSQDVFNPLHIEMTTENRTIYLMGALTTREADKATKIASTIGGVKRVVKLFNYLKTIPAAEVARAKEKKAEAERKKKLESERVVMEAKKAELRRQIRALDPNSGTDF</sequence>
<dbReference type="InterPro" id="IPR007055">
    <property type="entry name" value="BON_dom"/>
</dbReference>
<dbReference type="Pfam" id="PF04972">
    <property type="entry name" value="BON"/>
    <property type="match status" value="2"/>
</dbReference>
<dbReference type="PANTHER" id="PTHR34606">
    <property type="entry name" value="BON DOMAIN-CONTAINING PROTEIN"/>
    <property type="match status" value="1"/>
</dbReference>
<dbReference type="AlphaFoldDB" id="A0AAU6PHK9"/>
<feature type="domain" description="BON" evidence="3">
    <location>
        <begin position="122"/>
        <end position="192"/>
    </location>
</feature>
<accession>A0AAU6PHK9</accession>
<dbReference type="PROSITE" id="PS51257">
    <property type="entry name" value="PROKAR_LIPOPROTEIN"/>
    <property type="match status" value="1"/>
</dbReference>